<dbReference type="InterPro" id="IPR016039">
    <property type="entry name" value="Thiolase-like"/>
</dbReference>
<keyword evidence="3" id="KW-0597">Phosphoprotein</keyword>
<dbReference type="SMART" id="SM00827">
    <property type="entry name" value="PKS_AT"/>
    <property type="match status" value="2"/>
</dbReference>
<dbReference type="Pfam" id="PF18369">
    <property type="entry name" value="PKS_DE"/>
    <property type="match status" value="1"/>
</dbReference>
<dbReference type="Proteomes" id="UP001239397">
    <property type="component" value="Chromosome"/>
</dbReference>
<dbReference type="InterPro" id="IPR036736">
    <property type="entry name" value="ACP-like_sf"/>
</dbReference>
<dbReference type="InterPro" id="IPR032821">
    <property type="entry name" value="PKS_assoc"/>
</dbReference>
<evidence type="ECO:0000256" key="2">
    <source>
        <dbReference type="ARBA" id="ARBA00022450"/>
    </source>
</evidence>
<dbReference type="InterPro" id="IPR014031">
    <property type="entry name" value="Ketoacyl_synth_C"/>
</dbReference>
<dbReference type="Pfam" id="PF00109">
    <property type="entry name" value="ketoacyl-synt"/>
    <property type="match status" value="2"/>
</dbReference>
<dbReference type="NCBIfam" id="NF045894">
    <property type="entry name" value="PKS_plus_SDR"/>
    <property type="match status" value="1"/>
</dbReference>
<name>A0A9Y2JNS1_9PSEU</name>
<evidence type="ECO:0000256" key="4">
    <source>
        <dbReference type="ARBA" id="ARBA00022679"/>
    </source>
</evidence>
<evidence type="ECO:0000256" key="1">
    <source>
        <dbReference type="ARBA" id="ARBA00001957"/>
    </source>
</evidence>
<feature type="domain" description="Ketosynthase family 3 (KS3)" evidence="10">
    <location>
        <begin position="1467"/>
        <end position="1883"/>
    </location>
</feature>
<keyword evidence="5" id="KW-0677">Repeat</keyword>
<dbReference type="Pfam" id="PF00698">
    <property type="entry name" value="Acyl_transf_1"/>
    <property type="match status" value="2"/>
</dbReference>
<dbReference type="SUPFAM" id="SSF52151">
    <property type="entry name" value="FabD/lysophospholipase-like"/>
    <property type="match status" value="2"/>
</dbReference>
<dbReference type="Pfam" id="PF08659">
    <property type="entry name" value="KR"/>
    <property type="match status" value="2"/>
</dbReference>
<dbReference type="FunFam" id="1.10.1200.10:FF:000007">
    <property type="entry name" value="Probable polyketide synthase pks17"/>
    <property type="match status" value="1"/>
</dbReference>
<protein>
    <submittedName>
        <fullName evidence="11">SDR family NAD(P)-dependent oxidoreductase</fullName>
    </submittedName>
</protein>
<dbReference type="InterPro" id="IPR020841">
    <property type="entry name" value="PKS_Beta-ketoAc_synthase_dom"/>
</dbReference>
<dbReference type="Pfam" id="PF08990">
    <property type="entry name" value="Docking"/>
    <property type="match status" value="1"/>
</dbReference>
<dbReference type="Gene3D" id="6.10.140.1830">
    <property type="match status" value="1"/>
</dbReference>
<dbReference type="SUPFAM" id="SSF101173">
    <property type="entry name" value="Docking domain B of the erythromycin polyketide synthase (DEBS)"/>
    <property type="match status" value="1"/>
</dbReference>
<evidence type="ECO:0000259" key="9">
    <source>
        <dbReference type="PROSITE" id="PS50075"/>
    </source>
</evidence>
<dbReference type="InterPro" id="IPR057326">
    <property type="entry name" value="KR_dom"/>
</dbReference>
<feature type="domain" description="Ketosynthase family 3 (KS3)" evidence="10">
    <location>
        <begin position="35"/>
        <end position="458"/>
    </location>
</feature>
<dbReference type="CDD" id="cd00833">
    <property type="entry name" value="PKS"/>
    <property type="match status" value="2"/>
</dbReference>
<keyword evidence="8" id="KW-0012">Acyltransferase</keyword>
<dbReference type="KEGG" id="amog:QRX60_49210"/>
<dbReference type="PROSITE" id="PS52004">
    <property type="entry name" value="KS3_2"/>
    <property type="match status" value="2"/>
</dbReference>
<dbReference type="GO" id="GO:0031177">
    <property type="term" value="F:phosphopantetheine binding"/>
    <property type="evidence" value="ECO:0007669"/>
    <property type="project" value="InterPro"/>
</dbReference>
<dbReference type="Pfam" id="PF16197">
    <property type="entry name" value="KAsynt_C_assoc"/>
    <property type="match status" value="2"/>
</dbReference>
<dbReference type="PANTHER" id="PTHR43775">
    <property type="entry name" value="FATTY ACID SYNTHASE"/>
    <property type="match status" value="1"/>
</dbReference>
<dbReference type="PROSITE" id="PS50075">
    <property type="entry name" value="CARRIER"/>
    <property type="match status" value="2"/>
</dbReference>
<dbReference type="InterPro" id="IPR041618">
    <property type="entry name" value="PKS_DE"/>
</dbReference>
<feature type="domain" description="Carrier" evidence="9">
    <location>
        <begin position="2808"/>
        <end position="2886"/>
    </location>
</feature>
<dbReference type="EMBL" id="CP127295">
    <property type="protein sequence ID" value="WIY01903.1"/>
    <property type="molecule type" value="Genomic_DNA"/>
</dbReference>
<dbReference type="PROSITE" id="PS00012">
    <property type="entry name" value="PHOSPHOPANTETHEINE"/>
    <property type="match status" value="2"/>
</dbReference>
<dbReference type="PANTHER" id="PTHR43775:SF51">
    <property type="entry name" value="INACTIVE PHENOLPHTHIOCEROL SYNTHESIS POLYKETIDE SYNTHASE TYPE I PKS1-RELATED"/>
    <property type="match status" value="1"/>
</dbReference>
<dbReference type="InterPro" id="IPR016036">
    <property type="entry name" value="Malonyl_transacylase_ACP-bd"/>
</dbReference>
<evidence type="ECO:0000256" key="7">
    <source>
        <dbReference type="ARBA" id="ARBA00023268"/>
    </source>
</evidence>
<dbReference type="InterPro" id="IPR014043">
    <property type="entry name" value="Acyl_transferase_dom"/>
</dbReference>
<dbReference type="SMART" id="SM00822">
    <property type="entry name" value="PKS_KR"/>
    <property type="match status" value="2"/>
</dbReference>
<feature type="domain" description="Carrier" evidence="9">
    <location>
        <begin position="1377"/>
        <end position="1453"/>
    </location>
</feature>
<dbReference type="GO" id="GO:0004312">
    <property type="term" value="F:fatty acid synthase activity"/>
    <property type="evidence" value="ECO:0007669"/>
    <property type="project" value="TreeGrafter"/>
</dbReference>
<keyword evidence="4" id="KW-0808">Transferase</keyword>
<keyword evidence="7" id="KW-0511">Multifunctional enzyme</keyword>
<dbReference type="CDD" id="cd08952">
    <property type="entry name" value="KR_1_SDR_x"/>
    <property type="match status" value="2"/>
</dbReference>
<dbReference type="InterPro" id="IPR036291">
    <property type="entry name" value="NAD(P)-bd_dom_sf"/>
</dbReference>
<proteinExistence type="predicted"/>
<dbReference type="InterPro" id="IPR001227">
    <property type="entry name" value="Ac_transferase_dom_sf"/>
</dbReference>
<dbReference type="GO" id="GO:0006633">
    <property type="term" value="P:fatty acid biosynthetic process"/>
    <property type="evidence" value="ECO:0007669"/>
    <property type="project" value="InterPro"/>
</dbReference>
<keyword evidence="6" id="KW-0045">Antibiotic biosynthesis</keyword>
<dbReference type="Gene3D" id="1.10.1200.10">
    <property type="entry name" value="ACP-like"/>
    <property type="match status" value="2"/>
</dbReference>
<dbReference type="SUPFAM" id="SSF51735">
    <property type="entry name" value="NAD(P)-binding Rossmann-fold domains"/>
    <property type="match status" value="4"/>
</dbReference>
<dbReference type="SUPFAM" id="SSF55048">
    <property type="entry name" value="Probable ACP-binding domain of malonyl-CoA ACP transacylase"/>
    <property type="match status" value="2"/>
</dbReference>
<evidence type="ECO:0000256" key="8">
    <source>
        <dbReference type="ARBA" id="ARBA00023315"/>
    </source>
</evidence>
<dbReference type="Pfam" id="PF02801">
    <property type="entry name" value="Ketoacyl-synt_C"/>
    <property type="match status" value="2"/>
</dbReference>
<dbReference type="InterPro" id="IPR009081">
    <property type="entry name" value="PP-bd_ACP"/>
</dbReference>
<organism evidence="11 12">
    <name type="scientific">Amycolatopsis mongoliensis</name>
    <dbReference type="NCBI Taxonomy" id="715475"/>
    <lineage>
        <taxon>Bacteria</taxon>
        <taxon>Bacillati</taxon>
        <taxon>Actinomycetota</taxon>
        <taxon>Actinomycetes</taxon>
        <taxon>Pseudonocardiales</taxon>
        <taxon>Pseudonocardiaceae</taxon>
        <taxon>Amycolatopsis</taxon>
    </lineage>
</organism>
<dbReference type="InterPro" id="IPR016035">
    <property type="entry name" value="Acyl_Trfase/lysoPLipase"/>
</dbReference>
<dbReference type="InterPro" id="IPR020806">
    <property type="entry name" value="PKS_PP-bd"/>
</dbReference>
<evidence type="ECO:0000313" key="12">
    <source>
        <dbReference type="Proteomes" id="UP001239397"/>
    </source>
</evidence>
<gene>
    <name evidence="11" type="ORF">QRX60_49210</name>
</gene>
<dbReference type="SUPFAM" id="SSF47336">
    <property type="entry name" value="ACP-like"/>
    <property type="match status" value="2"/>
</dbReference>
<dbReference type="Gene3D" id="3.40.47.10">
    <property type="match status" value="2"/>
</dbReference>
<accession>A0A9Y2JNS1</accession>
<evidence type="ECO:0000259" key="10">
    <source>
        <dbReference type="PROSITE" id="PS52004"/>
    </source>
</evidence>
<dbReference type="FunFam" id="3.40.47.10:FF:000019">
    <property type="entry name" value="Polyketide synthase type I"/>
    <property type="match status" value="2"/>
</dbReference>
<dbReference type="Pfam" id="PF00550">
    <property type="entry name" value="PP-binding"/>
    <property type="match status" value="2"/>
</dbReference>
<dbReference type="GO" id="GO:0033068">
    <property type="term" value="P:macrolide biosynthetic process"/>
    <property type="evidence" value="ECO:0007669"/>
    <property type="project" value="UniProtKB-ARBA"/>
</dbReference>
<evidence type="ECO:0000313" key="11">
    <source>
        <dbReference type="EMBL" id="WIY01903.1"/>
    </source>
</evidence>
<evidence type="ECO:0000256" key="6">
    <source>
        <dbReference type="ARBA" id="ARBA00023194"/>
    </source>
</evidence>
<dbReference type="InterPro" id="IPR018201">
    <property type="entry name" value="Ketoacyl_synth_AS"/>
</dbReference>
<evidence type="ECO:0000256" key="3">
    <source>
        <dbReference type="ARBA" id="ARBA00022553"/>
    </source>
</evidence>
<dbReference type="GO" id="GO:0004315">
    <property type="term" value="F:3-oxoacyl-[acyl-carrier-protein] synthase activity"/>
    <property type="evidence" value="ECO:0007669"/>
    <property type="project" value="InterPro"/>
</dbReference>
<reference evidence="11 12" key="1">
    <citation type="submission" date="2023-06" db="EMBL/GenBank/DDBJ databases">
        <authorList>
            <person name="Oyuntsetseg B."/>
            <person name="Kim S.B."/>
        </authorList>
    </citation>
    <scope>NUCLEOTIDE SEQUENCE [LARGE SCALE GENOMIC DNA]</scope>
    <source>
        <strain evidence="11 12">4-36</strain>
    </source>
</reference>
<evidence type="ECO:0000256" key="5">
    <source>
        <dbReference type="ARBA" id="ARBA00022737"/>
    </source>
</evidence>
<dbReference type="SUPFAM" id="SSF53901">
    <property type="entry name" value="Thiolase-like"/>
    <property type="match status" value="2"/>
</dbReference>
<sequence length="2961" mass="306171">MTSDNEKKLLDYLKKVTTDLRAANQRLREVEDRDAEPVAVIGMGCRFPGGVRTPEQLWQLLAAGGDGMAGFPTDRGWPAALYSGDAEQAGTSYVREGGFVYDAAEFDPGFFGMSPREALATDPQQRLLLETAWETIERAGIDPLSLRGTKAGVFVGGTSTGYGSGLTALPDGVEGHLLTGNSTAVISGRVAYQLGLKGPAVTVDTACSSSLVALHWAAQALRRGECSLALVGGVTVMSTPGMFLEFSRQRGLAPDGRCKPFAAAADGTGWSEGVGLVLVEKLSDALANGHPVLAVVRGSAINSDGASNGLTAPNGPAQQQAIRAALASGGLTPSEVDAVEAHGTGTTLGDPIEAHALLATYGQDRERPLWLGSVKSNIGHTQAAAGVAGVLKMVLAMQHGVLPRTVHVDEPSPHIDWSAGSVELLTENVDWPAGETPRRAGVSSFGISGTNAHVILESYDVPPAERTLPAAGPVPLALSARSGEALREQAARLRDHLLGQPDRPLADTALSLATARSVFEHRAVVLAADVSEAVTALDSLAAGEPAPSLVEGVAPGKAGKTAFLFSGQGSQRIGMGAGLRRAFPVFAEAFDAVCAGFDFPLAEAISSDSLHDTGYTQPALFAVEVALFRLLESWGVKPDFLAGHSVGELAAAHVAGILSLADACKLVAARARLMAALPAGGAMVAVQATEAEVTPLLSERVNLAAVNAADSVVLSGDEDAVLAAAAELASRRRKTKRLAVSHAFHSVLMEPMLAEFREVVSGLTFSAPKIPIVTGGPAELTDPEYWVRHVREPVRFADRVAALEARGVARFVEVGPDGTLTGMAGVPVVVMLRATRDERESALSALAELHVRGGAPDWTALLDGARRVELPTYAFQRERFWLTSPESAAPVGDTGADTFWSAVERQDLDALTATLDVPSETPLRDVLPALASWRRRHHDESTVDNWRYRIGWRPVTGTTATRLSGRWVVLAREGAEDVVAGLRDRGADVVELTGADLLASLPEPAGILSLLAVDETLALVQALGALGWSAPLWCATRGAVSTGRSDPLDHPEQAQVWGLGRSAAVELPRRWGGLIDLPGHLDDRGLDRLCGVLADGAEDEVAIRPSGVFARRLTRAPLSGDCPRWTVTGTVLITGGTGALGGHLARWAVERGASRVVLASRRGPAGAEPAAPEITVVACDCTDRDAVTALVDSLPDLSVVVHAAGVLDDGVLDGLTPEKLDRVLRAKATSARVLHEATAGRELSAFVLFSSLAGTVGSAGQANYAAANAYLDALAAYRRSRGLPATSLAWGPWADAGMAADEAVRDRLRRGGLAPLDPDLALSALDRALGAGDVAVALADVDWPVYGPALTAVRPSRLLTELPEAAGEAPPVALSGLSEEDMLTLVRRQVAAVLGYTEAVAADKSFADLGFDSLTAVELRNRLGLATGTELPATLIYDYPTAAHLARHLAGTPSEAPVAERAAVSTEDPIVVVAMGCRFPGGVRTPEDLWDLLVSGGDAVSGFPADRHWDVAGLAAAGVAAAGGAFVEGVTEFDPAFFGISPREALAMDPQQRLVLETAWETLERAGVDPAGGPDVGVFLGTNGQDYPAVLAGSGEDFGGFVGTGNAASVVSGRVSYVLGLGGPAVTVDTACSASLVALHLAAQSVRSGECAMALAGGVTVMATPGAFVEFSRQGGLAADGRCKAFADEADGTGWGEGAGVVLVERLSDARRLGHPVLAVLRGSAMNQDGASNGLTAPNGPSQQRVIRAALANAGLEPSDVDAVEAHGTGTALGDPIEAQALLATYGRDRSQPLWLGSLKSNIGHTQAAAGIAGVIKMVLALEHGVLPKTLHADRPSRHVDWASGAVALLTETRPWPLSERPRRAGVSSFGFSGTNAHVILEEPPAEDVVSEKQGSNPVSHSRPAAAECVVWPLSGRSEAVLRAQARRLAEFVEASDVAPADVARSLAARAVFAHRAVVTGPDLLAGLTAVASGAKHPGVVTGHVGDGATGLLFAGQGSQRVGMGAGLYARFPVFADAFDAVCAVLDPELDRPLREVVFGDASALDRTGYTQPALFGIEVALFRLLESWGVQPDYLAGHSIGELAAAHVAGVFSLADAGKLVAARAGLMQALPGGGAMLAVQAAERDVLAVAAGRADLAAVNGPLATVLSGDAAAVAEIAAELTARGVKSRDLRVSHAFHSAHMDAMLEEFAEVARGIGYAGPRIPVVSTVSADADFTDPEYWVRQVREPVRFADAVSRLREAGVTRLVELGPDGTLSALAEGSVPMLRKDRPEPATALLALASLHVSGPAVDWAPLSPGVRQVALPTYPFERQVFWPEPLVPVTSPADSKQYRVSWRLLADRPRAALTGRWLVVVPAGCADEPLVKAVFPALAEAGAEPVPVTLGEPDRDAVAAELLGLGPVDGVLSLLGLAGHATPGQPSVPLGLALTTTLLQSLGDAGVGAPLWSVTTGAVAVEAETPAHPLSAGIWGLGRAAALEHPDRWGGLADLPAEPGEPELTRLVAALAGADGEDQLAIRPAGTFARRLVRAPIEAPAEPWIPAGPVLVTGGTGALGAEVARWLARTGAPHVVLAGRRGPAAPGAAELEAELSALGAKVTIAACDFADRAATAELLDSLPDLDAVVHAAGVLDDGVLDSLTPQRLATVLRSKVDSAIHLDELTRNRDLSAFVLFSSLAATLGAAGQGNYVAANAVLDALAEHRAGLGLPATSIAWGPWAGAGMAAGNSARSERGGIRPLTPELATAALHKALSGSEPAVAVADVDWAVFATTVRTARLLDDLPEARRALEIAVKPEQDFRAKLDALTGPERERALLDLVRAEVAAVLGYASPSTVDPGLAFKELGLDSLTAVELRNGLAAVTGLPLPATLGFDYANPAALAQYLGRELGPADPAAAAEAELDRIEAAFAGLTAEQLAGTRITTRLQALLSRLGTGPAESTRQKLETASSTEIFDFIDNELGLA</sequence>
<dbReference type="SMART" id="SM00825">
    <property type="entry name" value="PKS_KS"/>
    <property type="match status" value="2"/>
</dbReference>
<dbReference type="InterPro" id="IPR013968">
    <property type="entry name" value="PKS_KR"/>
</dbReference>
<dbReference type="InterPro" id="IPR014030">
    <property type="entry name" value="Ketoacyl_synth_N"/>
</dbReference>
<dbReference type="Gene3D" id="3.40.50.720">
    <property type="entry name" value="NAD(P)-binding Rossmann-like Domain"/>
    <property type="match status" value="2"/>
</dbReference>
<dbReference type="Gene3D" id="3.30.70.3290">
    <property type="match status" value="2"/>
</dbReference>
<dbReference type="PROSITE" id="PS00606">
    <property type="entry name" value="KS3_1"/>
    <property type="match status" value="2"/>
</dbReference>
<dbReference type="Gene3D" id="3.40.366.10">
    <property type="entry name" value="Malonyl-Coenzyme A Acyl Carrier Protein, domain 2"/>
    <property type="match status" value="2"/>
</dbReference>
<dbReference type="InterPro" id="IPR036299">
    <property type="entry name" value="Polyketide_synth_docking_sf"/>
</dbReference>
<dbReference type="InterPro" id="IPR050091">
    <property type="entry name" value="PKS_NRPS_Biosynth_Enz"/>
</dbReference>
<dbReference type="SMART" id="SM01294">
    <property type="entry name" value="PKS_PP_betabranch"/>
    <property type="match status" value="2"/>
</dbReference>
<dbReference type="SMART" id="SM00823">
    <property type="entry name" value="PKS_PP"/>
    <property type="match status" value="2"/>
</dbReference>
<keyword evidence="12" id="KW-1185">Reference proteome</keyword>
<keyword evidence="2" id="KW-0596">Phosphopantetheine</keyword>
<dbReference type="InterPro" id="IPR006162">
    <property type="entry name" value="Ppantetheine_attach_site"/>
</dbReference>
<dbReference type="InterPro" id="IPR015083">
    <property type="entry name" value="NorB/c/GfsB-D-like_docking"/>
</dbReference>
<comment type="cofactor">
    <cofactor evidence="1">
        <name>pantetheine 4'-phosphate</name>
        <dbReference type="ChEBI" id="CHEBI:47942"/>
    </cofactor>
</comment>